<dbReference type="EMBL" id="JARBHB010000014">
    <property type="protein sequence ID" value="KAJ8869210.1"/>
    <property type="molecule type" value="Genomic_DNA"/>
</dbReference>
<dbReference type="Proteomes" id="UP001159363">
    <property type="component" value="Chromosome 13"/>
</dbReference>
<reference evidence="2 3" key="1">
    <citation type="submission" date="2023-02" db="EMBL/GenBank/DDBJ databases">
        <title>LHISI_Scaffold_Assembly.</title>
        <authorList>
            <person name="Stuart O.P."/>
            <person name="Cleave R."/>
            <person name="Magrath M.J.L."/>
            <person name="Mikheyev A.S."/>
        </authorList>
    </citation>
    <scope>NUCLEOTIDE SEQUENCE [LARGE SCALE GENOMIC DNA]</scope>
    <source>
        <strain evidence="2">Daus_M_001</strain>
        <tissue evidence="2">Leg muscle</tissue>
    </source>
</reference>
<organism evidence="2 3">
    <name type="scientific">Dryococelus australis</name>
    <dbReference type="NCBI Taxonomy" id="614101"/>
    <lineage>
        <taxon>Eukaryota</taxon>
        <taxon>Metazoa</taxon>
        <taxon>Ecdysozoa</taxon>
        <taxon>Arthropoda</taxon>
        <taxon>Hexapoda</taxon>
        <taxon>Insecta</taxon>
        <taxon>Pterygota</taxon>
        <taxon>Neoptera</taxon>
        <taxon>Polyneoptera</taxon>
        <taxon>Phasmatodea</taxon>
        <taxon>Verophasmatodea</taxon>
        <taxon>Anareolatae</taxon>
        <taxon>Phasmatidae</taxon>
        <taxon>Eurycanthinae</taxon>
        <taxon>Dryococelus</taxon>
    </lineage>
</organism>
<dbReference type="PANTHER" id="PTHR11208">
    <property type="entry name" value="RNA-BINDING PROTEIN RELATED"/>
    <property type="match status" value="1"/>
</dbReference>
<sequence length="357" mass="38013">MRVKQGECGAAPELKGGANGRYRAPQTEDYVQVLSANSRLWFFIRIRECDKQAHRRENGLLLPSTAYSRHASENRTPCTPARRASEEELRASLDPKYAHLSDDLHVEITAFAPPAEAHARIAYALAELRKYLIPDSNDEIRQEQMREMEMIQTVIEPGPNGTPRAVRRVVRGGVGGGIVVGGGASLRGRGVALRGGGASAASPGLSLRGGLAMRGGGAGAGLGAGRGLLSPPPPGAMLPPRGVPPQAAVRKPMAPPPSLLPRPVPTKTKVLSILDRARVAMEESYSCEEELAGGGGGGESGFYESYDSYNTTGYTNYDDYEEGGGPTDYYSPGDTYPGKLKPSLHLHPRRKTNGSGL</sequence>
<dbReference type="PANTHER" id="PTHR11208:SF42">
    <property type="entry name" value="QUAKING RELATED 54B, ISOFORM E"/>
    <property type="match status" value="1"/>
</dbReference>
<dbReference type="SUPFAM" id="SSF54791">
    <property type="entry name" value="Eukaryotic type KH-domain (KH-domain type I)"/>
    <property type="match status" value="1"/>
</dbReference>
<gene>
    <name evidence="2" type="ORF">PR048_030782</name>
</gene>
<evidence type="ECO:0000313" key="2">
    <source>
        <dbReference type="EMBL" id="KAJ8869210.1"/>
    </source>
</evidence>
<feature type="compositionally biased region" description="Basic residues" evidence="1">
    <location>
        <begin position="342"/>
        <end position="357"/>
    </location>
</feature>
<name>A0ABQ9G9W1_9NEOP</name>
<dbReference type="InterPro" id="IPR045071">
    <property type="entry name" value="BBP-like"/>
</dbReference>
<comment type="caution">
    <text evidence="2">The sequence shown here is derived from an EMBL/GenBank/DDBJ whole genome shotgun (WGS) entry which is preliminary data.</text>
</comment>
<keyword evidence="3" id="KW-1185">Reference proteome</keyword>
<dbReference type="InterPro" id="IPR036612">
    <property type="entry name" value="KH_dom_type_1_sf"/>
</dbReference>
<accession>A0ABQ9G9W1</accession>
<feature type="region of interest" description="Disordered" evidence="1">
    <location>
        <begin position="314"/>
        <end position="357"/>
    </location>
</feature>
<evidence type="ECO:0008006" key="4">
    <source>
        <dbReference type="Google" id="ProtNLM"/>
    </source>
</evidence>
<evidence type="ECO:0000256" key="1">
    <source>
        <dbReference type="SAM" id="MobiDB-lite"/>
    </source>
</evidence>
<dbReference type="Gene3D" id="3.30.1370.10">
    <property type="entry name" value="K Homology domain, type 1"/>
    <property type="match status" value="1"/>
</dbReference>
<feature type="compositionally biased region" description="Pro residues" evidence="1">
    <location>
        <begin position="253"/>
        <end position="263"/>
    </location>
</feature>
<proteinExistence type="predicted"/>
<protein>
    <recommendedName>
        <fullName evidence="4">KH domain-containing, RNA-binding, signal transduction-associated protein 2</fullName>
    </recommendedName>
</protein>
<evidence type="ECO:0000313" key="3">
    <source>
        <dbReference type="Proteomes" id="UP001159363"/>
    </source>
</evidence>
<feature type="region of interest" description="Disordered" evidence="1">
    <location>
        <begin position="244"/>
        <end position="263"/>
    </location>
</feature>
<feature type="region of interest" description="Disordered" evidence="1">
    <location>
        <begin position="1"/>
        <end position="22"/>
    </location>
</feature>